<dbReference type="AlphaFoldDB" id="A0AAD5R010"/>
<reference evidence="2" key="1">
    <citation type="submission" date="2021-06" db="EMBL/GenBank/DDBJ databases">
        <title>Parelaphostrongylus tenuis whole genome reference sequence.</title>
        <authorList>
            <person name="Garwood T.J."/>
            <person name="Larsen P.A."/>
            <person name="Fountain-Jones N.M."/>
            <person name="Garbe J.R."/>
            <person name="Macchietto M.G."/>
            <person name="Kania S.A."/>
            <person name="Gerhold R.W."/>
            <person name="Richards J.E."/>
            <person name="Wolf T.M."/>
        </authorList>
    </citation>
    <scope>NUCLEOTIDE SEQUENCE</scope>
    <source>
        <strain evidence="2">MNPRO001-30</strain>
        <tissue evidence="2">Meninges</tissue>
    </source>
</reference>
<evidence type="ECO:0000256" key="1">
    <source>
        <dbReference type="SAM" id="MobiDB-lite"/>
    </source>
</evidence>
<name>A0AAD5R010_PARTN</name>
<accession>A0AAD5R010</accession>
<sequence length="214" mass="23241">MNIRPNLLDKNFSRDFGRHAPADSPVSSNQKDSPLTTSATPDAFVPSNTQMELVSVAAPSPPSENPTPVTCRFPRRAQPHANLINTVTVSFGVDIAEKITSSPHDLKSNCKPGFRRAIGEHTTEPSSSNLDVCINGDRRFSGGVNAGPDDHNGRKMTMAYGSPYSGLLLTLGQMTSILAIVESFNLHTRLGRTDECVRASCANQLLRNVKFYNQ</sequence>
<gene>
    <name evidence="2" type="ORF">KIN20_027794</name>
</gene>
<evidence type="ECO:0000313" key="2">
    <source>
        <dbReference type="EMBL" id="KAJ1366972.1"/>
    </source>
</evidence>
<dbReference type="EMBL" id="JAHQIW010005736">
    <property type="protein sequence ID" value="KAJ1366972.1"/>
    <property type="molecule type" value="Genomic_DNA"/>
</dbReference>
<keyword evidence="3" id="KW-1185">Reference proteome</keyword>
<feature type="compositionally biased region" description="Polar residues" evidence="1">
    <location>
        <begin position="25"/>
        <end position="45"/>
    </location>
</feature>
<proteinExistence type="predicted"/>
<evidence type="ECO:0000313" key="3">
    <source>
        <dbReference type="Proteomes" id="UP001196413"/>
    </source>
</evidence>
<protein>
    <submittedName>
        <fullName evidence="2">Uncharacterized protein</fullName>
    </submittedName>
</protein>
<feature type="region of interest" description="Disordered" evidence="1">
    <location>
        <begin position="1"/>
        <end position="45"/>
    </location>
</feature>
<feature type="compositionally biased region" description="Basic and acidic residues" evidence="1">
    <location>
        <begin position="11"/>
        <end position="21"/>
    </location>
</feature>
<comment type="caution">
    <text evidence="2">The sequence shown here is derived from an EMBL/GenBank/DDBJ whole genome shotgun (WGS) entry which is preliminary data.</text>
</comment>
<dbReference type="Proteomes" id="UP001196413">
    <property type="component" value="Unassembled WGS sequence"/>
</dbReference>
<organism evidence="2 3">
    <name type="scientific">Parelaphostrongylus tenuis</name>
    <name type="common">Meningeal worm</name>
    <dbReference type="NCBI Taxonomy" id="148309"/>
    <lineage>
        <taxon>Eukaryota</taxon>
        <taxon>Metazoa</taxon>
        <taxon>Ecdysozoa</taxon>
        <taxon>Nematoda</taxon>
        <taxon>Chromadorea</taxon>
        <taxon>Rhabditida</taxon>
        <taxon>Rhabditina</taxon>
        <taxon>Rhabditomorpha</taxon>
        <taxon>Strongyloidea</taxon>
        <taxon>Metastrongylidae</taxon>
        <taxon>Parelaphostrongylus</taxon>
    </lineage>
</organism>